<organism evidence="1 2">
    <name type="scientific">Rikenella microfusus</name>
    <dbReference type="NCBI Taxonomy" id="28139"/>
    <lineage>
        <taxon>Bacteria</taxon>
        <taxon>Pseudomonadati</taxon>
        <taxon>Bacteroidota</taxon>
        <taxon>Bacteroidia</taxon>
        <taxon>Bacteroidales</taxon>
        <taxon>Rikenellaceae</taxon>
        <taxon>Rikenella</taxon>
    </lineage>
</organism>
<accession>A0A379MQQ5</accession>
<evidence type="ECO:0008006" key="3">
    <source>
        <dbReference type="Google" id="ProtNLM"/>
    </source>
</evidence>
<proteinExistence type="predicted"/>
<name>A0A379MQQ5_9BACT</name>
<keyword evidence="2" id="KW-1185">Reference proteome</keyword>
<protein>
    <recommendedName>
        <fullName evidence="3">Peptidase S24/S26A/S26B/S26C domain-containing protein</fullName>
    </recommendedName>
</protein>
<dbReference type="EMBL" id="UGVL01000001">
    <property type="protein sequence ID" value="SUE32952.1"/>
    <property type="molecule type" value="Genomic_DNA"/>
</dbReference>
<evidence type="ECO:0000313" key="2">
    <source>
        <dbReference type="Proteomes" id="UP000255233"/>
    </source>
</evidence>
<dbReference type="OrthoDB" id="796548at2"/>
<evidence type="ECO:0000313" key="1">
    <source>
        <dbReference type="EMBL" id="SUE32952.1"/>
    </source>
</evidence>
<reference evidence="1 2" key="1">
    <citation type="submission" date="2018-06" db="EMBL/GenBank/DDBJ databases">
        <authorList>
            <consortium name="Pathogen Informatics"/>
            <person name="Doyle S."/>
        </authorList>
    </citation>
    <scope>NUCLEOTIDE SEQUENCE [LARGE SCALE GENOMIC DNA]</scope>
    <source>
        <strain evidence="1 2">NCTC11190</strain>
    </source>
</reference>
<dbReference type="RefSeq" id="WP_037291654.1">
    <property type="nucleotide sequence ID" value="NZ_CALVFX010000004.1"/>
</dbReference>
<gene>
    <name evidence="1" type="ORF">NCTC11190_00139</name>
</gene>
<dbReference type="AlphaFoldDB" id="A0A379MQQ5"/>
<sequence length="207" mass="22848">MTDWQRLEQVIKWTGLSTNAFAAGIGLKRSENLYQIKRGNNSISKNLAELITRKYPSVNRAWLLTGEGDMFAENEKREGIPYYKKDVLRLVCETAGCDADDYIRMPGFGECDFAAPVTGDAMAPEVPAGATVVLEQVDPLAPVLSGEIYVAVTSAFALLRYVKPDPEIRDALWLTAPAGAGSEPVRVLREHLIRLYLVKGIVIHKVL</sequence>
<dbReference type="Proteomes" id="UP000255233">
    <property type="component" value="Unassembled WGS sequence"/>
</dbReference>